<dbReference type="GO" id="GO:0003700">
    <property type="term" value="F:DNA-binding transcription factor activity"/>
    <property type="evidence" value="ECO:0007669"/>
    <property type="project" value="TreeGrafter"/>
</dbReference>
<keyword evidence="4" id="KW-0539">Nucleus</keyword>
<dbReference type="Pfam" id="PF00010">
    <property type="entry name" value="HLH"/>
    <property type="match status" value="1"/>
</dbReference>
<evidence type="ECO:0000256" key="2">
    <source>
        <dbReference type="ARBA" id="ARBA00023015"/>
    </source>
</evidence>
<keyword evidence="8" id="KW-1185">Reference proteome</keyword>
<dbReference type="InterPro" id="IPR036638">
    <property type="entry name" value="HLH_DNA-bd_sf"/>
</dbReference>
<evidence type="ECO:0000256" key="5">
    <source>
        <dbReference type="SAM" id="MobiDB-lite"/>
    </source>
</evidence>
<evidence type="ECO:0000256" key="1">
    <source>
        <dbReference type="ARBA" id="ARBA00004123"/>
    </source>
</evidence>
<dbReference type="PANTHER" id="PTHR31945:SF26">
    <property type="entry name" value="TRANSCRIPTION FACTOR BHLH35"/>
    <property type="match status" value="1"/>
</dbReference>
<dbReference type="Gene3D" id="4.10.280.10">
    <property type="entry name" value="Helix-loop-helix DNA-binding domain"/>
    <property type="match status" value="1"/>
</dbReference>
<feature type="compositionally biased region" description="Basic residues" evidence="5">
    <location>
        <begin position="168"/>
        <end position="177"/>
    </location>
</feature>
<evidence type="ECO:0000313" key="7">
    <source>
        <dbReference type="EMBL" id="KAI3895875.1"/>
    </source>
</evidence>
<name>A0AAD4XC47_9MAGN</name>
<comment type="caution">
    <text evidence="7">The sequence shown here is derived from an EMBL/GenBank/DDBJ whole genome shotgun (WGS) entry which is preliminary data.</text>
</comment>
<dbReference type="SMART" id="SM00353">
    <property type="entry name" value="HLH"/>
    <property type="match status" value="1"/>
</dbReference>
<dbReference type="AlphaFoldDB" id="A0AAD4XC47"/>
<evidence type="ECO:0000256" key="3">
    <source>
        <dbReference type="ARBA" id="ARBA00023163"/>
    </source>
</evidence>
<dbReference type="InterPro" id="IPR051358">
    <property type="entry name" value="TF_AMS/ICE1/BHLH6-like"/>
</dbReference>
<organism evidence="7 8">
    <name type="scientific">Papaver atlanticum</name>
    <dbReference type="NCBI Taxonomy" id="357466"/>
    <lineage>
        <taxon>Eukaryota</taxon>
        <taxon>Viridiplantae</taxon>
        <taxon>Streptophyta</taxon>
        <taxon>Embryophyta</taxon>
        <taxon>Tracheophyta</taxon>
        <taxon>Spermatophyta</taxon>
        <taxon>Magnoliopsida</taxon>
        <taxon>Ranunculales</taxon>
        <taxon>Papaveraceae</taxon>
        <taxon>Papaveroideae</taxon>
        <taxon>Papaver</taxon>
    </lineage>
</organism>
<feature type="region of interest" description="Disordered" evidence="5">
    <location>
        <begin position="128"/>
        <end position="224"/>
    </location>
</feature>
<reference evidence="7" key="1">
    <citation type="submission" date="2022-04" db="EMBL/GenBank/DDBJ databases">
        <title>A functionally conserved STORR gene fusion in Papaver species that diverged 16.8 million years ago.</title>
        <authorList>
            <person name="Catania T."/>
        </authorList>
    </citation>
    <scope>NUCLEOTIDE SEQUENCE</scope>
    <source>
        <strain evidence="7">S-188037</strain>
    </source>
</reference>
<evidence type="ECO:0000259" key="6">
    <source>
        <dbReference type="PROSITE" id="PS50888"/>
    </source>
</evidence>
<evidence type="ECO:0000256" key="4">
    <source>
        <dbReference type="ARBA" id="ARBA00023242"/>
    </source>
</evidence>
<dbReference type="PROSITE" id="PS50888">
    <property type="entry name" value="BHLH"/>
    <property type="match status" value="1"/>
</dbReference>
<evidence type="ECO:0000313" key="8">
    <source>
        <dbReference type="Proteomes" id="UP001202328"/>
    </source>
</evidence>
<protein>
    <recommendedName>
        <fullName evidence="6">BHLH domain-containing protein</fullName>
    </recommendedName>
</protein>
<accession>A0AAD4XC47</accession>
<dbReference type="InterPro" id="IPR011598">
    <property type="entry name" value="bHLH_dom"/>
</dbReference>
<dbReference type="GO" id="GO:0043565">
    <property type="term" value="F:sequence-specific DNA binding"/>
    <property type="evidence" value="ECO:0007669"/>
    <property type="project" value="TreeGrafter"/>
</dbReference>
<dbReference type="PANTHER" id="PTHR31945">
    <property type="entry name" value="TRANSCRIPTION FACTOR SCREAM2-RELATED"/>
    <property type="match status" value="1"/>
</dbReference>
<keyword evidence="2" id="KW-0805">Transcription regulation</keyword>
<comment type="subcellular location">
    <subcellularLocation>
        <location evidence="1">Nucleus</location>
    </subcellularLocation>
</comment>
<dbReference type="EMBL" id="JAJJMB010011896">
    <property type="protein sequence ID" value="KAI3895875.1"/>
    <property type="molecule type" value="Genomic_DNA"/>
</dbReference>
<sequence length="451" mass="51040">MEELFEDLVGFLMHEEIQTDNAAEILAGEGNDDHVMPTGTISRFSNGIDDHELEADWYNQYSELHFPDPHQFGEEVMYDNQQSNDIRSDNLLLDVTGYFQENDFLIDQYIHDATLTGPLQQQADINCHVSDDDQPHSSTPEQQVQDRRQEPQERKSKLLKQVGEPNAKRPKRRKKDKKVLPVNHGEVEDVNEINVDNTNAGEDDDYEENIGDDNQSSSVISKNLVSERNRRKRLNNQLFTLRGLVPCITKMDKRSVLVDALAYLQDILNQTQKEIEAGTTEDPGQAIIDSAMSPDSFTANVEIHHPPCHHLGVVLKKSVIDAHVEGQRQPIMSTVLEPKTTPYSAIFPAVTKMEAEKVDDERYMLKIVYNKALGATSQVQRSVEMLKGVDFINVSVSEYDQHHMQSSSFLRVKKIKGSLLVTDEENLLERVKVMAKQLGLNLLCDASSADD</sequence>
<dbReference type="GO" id="GO:0005634">
    <property type="term" value="C:nucleus"/>
    <property type="evidence" value="ECO:0007669"/>
    <property type="project" value="UniProtKB-SubCell"/>
</dbReference>
<dbReference type="SUPFAM" id="SSF47459">
    <property type="entry name" value="HLH, helix-loop-helix DNA-binding domain"/>
    <property type="match status" value="1"/>
</dbReference>
<gene>
    <name evidence="7" type="ORF">MKW98_025666</name>
</gene>
<feature type="compositionally biased region" description="Basic and acidic residues" evidence="5">
    <location>
        <begin position="144"/>
        <end position="156"/>
    </location>
</feature>
<keyword evidence="3" id="KW-0804">Transcription</keyword>
<feature type="compositionally biased region" description="Polar residues" evidence="5">
    <location>
        <begin position="212"/>
        <end position="224"/>
    </location>
</feature>
<dbReference type="Proteomes" id="UP001202328">
    <property type="component" value="Unassembled WGS sequence"/>
</dbReference>
<feature type="domain" description="BHLH" evidence="6">
    <location>
        <begin position="218"/>
        <end position="267"/>
    </location>
</feature>
<proteinExistence type="predicted"/>
<feature type="compositionally biased region" description="Acidic residues" evidence="5">
    <location>
        <begin position="201"/>
        <end position="211"/>
    </location>
</feature>
<dbReference type="GO" id="GO:0046983">
    <property type="term" value="F:protein dimerization activity"/>
    <property type="evidence" value="ECO:0007669"/>
    <property type="project" value="InterPro"/>
</dbReference>